<dbReference type="AlphaFoldDB" id="A0A084WF14"/>
<dbReference type="EMBL" id="ATLV01023274">
    <property type="status" value="NOT_ANNOTATED_CDS"/>
    <property type="molecule type" value="Genomic_DNA"/>
</dbReference>
<dbReference type="EnsemblMetazoa" id="ASIC016821-RA">
    <property type="protein sequence ID" value="ASIC016821-PA"/>
    <property type="gene ID" value="ASIC016821"/>
</dbReference>
<name>A0A084WF14_ANOSI</name>
<proteinExistence type="predicted"/>
<evidence type="ECO:0000313" key="1">
    <source>
        <dbReference type="EMBL" id="KFB48808.1"/>
    </source>
</evidence>
<sequence>MVCLMEKRPDIAKGFAIGKQEVWRDFKYATKTKWTNNKNNLLATGGGDSTECSLSELEEQVATLLCYSTADEGHNGNCFGMAVATTPATTNLAASTSCPVLSEPTLSNNTLHTLVE</sequence>
<evidence type="ECO:0000313" key="2">
    <source>
        <dbReference type="EnsemblMetazoa" id="ASIC016821-PA"/>
    </source>
</evidence>
<evidence type="ECO:0000313" key="3">
    <source>
        <dbReference type="Proteomes" id="UP000030765"/>
    </source>
</evidence>
<dbReference type="EMBL" id="ATLV01023273">
    <property type="status" value="NOT_ANNOTATED_CDS"/>
    <property type="molecule type" value="Genomic_DNA"/>
</dbReference>
<organism evidence="1">
    <name type="scientific">Anopheles sinensis</name>
    <name type="common">Mosquito</name>
    <dbReference type="NCBI Taxonomy" id="74873"/>
    <lineage>
        <taxon>Eukaryota</taxon>
        <taxon>Metazoa</taxon>
        <taxon>Ecdysozoa</taxon>
        <taxon>Arthropoda</taxon>
        <taxon>Hexapoda</taxon>
        <taxon>Insecta</taxon>
        <taxon>Pterygota</taxon>
        <taxon>Neoptera</taxon>
        <taxon>Endopterygota</taxon>
        <taxon>Diptera</taxon>
        <taxon>Nematocera</taxon>
        <taxon>Culicoidea</taxon>
        <taxon>Culicidae</taxon>
        <taxon>Anophelinae</taxon>
        <taxon>Anopheles</taxon>
    </lineage>
</organism>
<gene>
    <name evidence="1" type="ORF">ZHAS_00016821</name>
</gene>
<reference evidence="2" key="2">
    <citation type="submission" date="2020-05" db="UniProtKB">
        <authorList>
            <consortium name="EnsemblMetazoa"/>
        </authorList>
    </citation>
    <scope>IDENTIFICATION</scope>
</reference>
<dbReference type="EMBL" id="KE525341">
    <property type="protein sequence ID" value="KFB48808.1"/>
    <property type="molecule type" value="Genomic_DNA"/>
</dbReference>
<dbReference type="VEuPathDB" id="VectorBase:ASIC016821"/>
<protein>
    <submittedName>
        <fullName evidence="1 2">Dper\GL22369-PA-like protein</fullName>
    </submittedName>
</protein>
<dbReference type="STRING" id="74873.A0A084WF14"/>
<accession>A0A084WF14</accession>
<dbReference type="Proteomes" id="UP000030765">
    <property type="component" value="Unassembled WGS sequence"/>
</dbReference>
<keyword evidence="3" id="KW-1185">Reference proteome</keyword>
<reference evidence="1 3" key="1">
    <citation type="journal article" date="2014" name="BMC Genomics">
        <title>Genome sequence of Anopheles sinensis provides insight into genetics basis of mosquito competence for malaria parasites.</title>
        <authorList>
            <person name="Zhou D."/>
            <person name="Zhang D."/>
            <person name="Ding G."/>
            <person name="Shi L."/>
            <person name="Hou Q."/>
            <person name="Ye Y."/>
            <person name="Xu Y."/>
            <person name="Zhou H."/>
            <person name="Xiong C."/>
            <person name="Li S."/>
            <person name="Yu J."/>
            <person name="Hong S."/>
            <person name="Yu X."/>
            <person name="Zou P."/>
            <person name="Chen C."/>
            <person name="Chang X."/>
            <person name="Wang W."/>
            <person name="Lv Y."/>
            <person name="Sun Y."/>
            <person name="Ma L."/>
            <person name="Shen B."/>
            <person name="Zhu C."/>
        </authorList>
    </citation>
    <scope>NUCLEOTIDE SEQUENCE [LARGE SCALE GENOMIC DNA]</scope>
</reference>